<accession>A0A183EI55</accession>
<gene>
    <name evidence="2" type="ORF">GPUH_LOCUS20646</name>
</gene>
<keyword evidence="3" id="KW-1185">Reference proteome</keyword>
<evidence type="ECO:0000313" key="3">
    <source>
        <dbReference type="Proteomes" id="UP000271098"/>
    </source>
</evidence>
<organism evidence="4">
    <name type="scientific">Gongylonema pulchrum</name>
    <dbReference type="NCBI Taxonomy" id="637853"/>
    <lineage>
        <taxon>Eukaryota</taxon>
        <taxon>Metazoa</taxon>
        <taxon>Ecdysozoa</taxon>
        <taxon>Nematoda</taxon>
        <taxon>Chromadorea</taxon>
        <taxon>Rhabditida</taxon>
        <taxon>Spirurina</taxon>
        <taxon>Spiruromorpha</taxon>
        <taxon>Spiruroidea</taxon>
        <taxon>Gongylonematidae</taxon>
        <taxon>Gongylonema</taxon>
    </lineage>
</organism>
<feature type="region of interest" description="Disordered" evidence="1">
    <location>
        <begin position="76"/>
        <end position="104"/>
    </location>
</feature>
<dbReference type="Proteomes" id="UP000271098">
    <property type="component" value="Unassembled WGS sequence"/>
</dbReference>
<evidence type="ECO:0000313" key="4">
    <source>
        <dbReference type="WBParaSite" id="GPUH_0002067101-mRNA-1"/>
    </source>
</evidence>
<reference evidence="4" key="1">
    <citation type="submission" date="2016-06" db="UniProtKB">
        <authorList>
            <consortium name="WormBaseParasite"/>
        </authorList>
    </citation>
    <scope>IDENTIFICATION</scope>
</reference>
<dbReference type="WBParaSite" id="GPUH_0002067101-mRNA-1">
    <property type="protein sequence ID" value="GPUH_0002067101-mRNA-1"/>
    <property type="gene ID" value="GPUH_0002067101"/>
</dbReference>
<name>A0A183EI55_9BILA</name>
<dbReference type="EMBL" id="UYRT01090823">
    <property type="protein sequence ID" value="VDN36480.1"/>
    <property type="molecule type" value="Genomic_DNA"/>
</dbReference>
<reference evidence="2 3" key="2">
    <citation type="submission" date="2018-11" db="EMBL/GenBank/DDBJ databases">
        <authorList>
            <consortium name="Pathogen Informatics"/>
        </authorList>
    </citation>
    <scope>NUCLEOTIDE SEQUENCE [LARGE SCALE GENOMIC DNA]</scope>
</reference>
<evidence type="ECO:0000313" key="2">
    <source>
        <dbReference type="EMBL" id="VDN36480.1"/>
    </source>
</evidence>
<dbReference type="AlphaFoldDB" id="A0A183EI55"/>
<evidence type="ECO:0000256" key="1">
    <source>
        <dbReference type="SAM" id="MobiDB-lite"/>
    </source>
</evidence>
<feature type="compositionally biased region" description="Polar residues" evidence="1">
    <location>
        <begin position="78"/>
        <end position="91"/>
    </location>
</feature>
<proteinExistence type="predicted"/>
<protein>
    <submittedName>
        <fullName evidence="4">Bacteriophage protein</fullName>
    </submittedName>
</protein>
<sequence length="131" mass="14631">MPHSCTINFPNLEGQYVTELATVIPCDLATARKVPKRMIAAYAFLVAITQDSQGLQPVDWTATLTNPRFEMPEDAVAQSLTSQEKPSSQSAGKMRRRSTSRRGSATFLPRIPIYGKRFLIPRFSDLSFYSS</sequence>